<name>A0A4S4D9I6_CAMSN</name>
<evidence type="ECO:0000256" key="1">
    <source>
        <dbReference type="ARBA" id="ARBA00022701"/>
    </source>
</evidence>
<dbReference type="GO" id="GO:0007018">
    <property type="term" value="P:microtubule-based movement"/>
    <property type="evidence" value="ECO:0007669"/>
    <property type="project" value="InterPro"/>
</dbReference>
<evidence type="ECO:0000313" key="11">
    <source>
        <dbReference type="Proteomes" id="UP000306102"/>
    </source>
</evidence>
<sequence>MLQGAANRKVAATNMNLASSRSHGVFTCIIESKWESQGVTRHLFARLNLVDLAGSERKKSSSAKGERLKEATKSLSTLVYNCPKLEDLSREEGSELFPRLREIIIADCPKLSFPNLSAPKKLSLVGECTMGLNSISNLNSLTSLTICCDDETVCFPKEFLRNLTLLESLVIEYCCELKVLPADIASLVTLKSLKIKDCPKLESLPEEGLRGLEFLQSLHIIDCRELERRCEKGKGEDWCCHALWVTMAATSIEVAVASDALLVGRFWVVHGLHKLYKLIVTVYGTPRGTHLHRYEVFIRGATASVPMPSW</sequence>
<dbReference type="InterPro" id="IPR019821">
    <property type="entry name" value="Kinesin_motor_CS"/>
</dbReference>
<dbReference type="Gene3D" id="3.80.10.10">
    <property type="entry name" value="Ribonuclease Inhibitor"/>
    <property type="match status" value="1"/>
</dbReference>
<protein>
    <recommendedName>
        <fullName evidence="8">Kinesin-like protein</fullName>
    </recommendedName>
</protein>
<dbReference type="Pfam" id="PF00225">
    <property type="entry name" value="Kinesin"/>
    <property type="match status" value="1"/>
</dbReference>
<dbReference type="InterPro" id="IPR044986">
    <property type="entry name" value="KIF15/KIN-12"/>
</dbReference>
<reference evidence="10 11" key="1">
    <citation type="journal article" date="2018" name="Proc. Natl. Acad. Sci. U.S.A.">
        <title>Draft genome sequence of Camellia sinensis var. sinensis provides insights into the evolution of the tea genome and tea quality.</title>
        <authorList>
            <person name="Wei C."/>
            <person name="Yang H."/>
            <person name="Wang S."/>
            <person name="Zhao J."/>
            <person name="Liu C."/>
            <person name="Gao L."/>
            <person name="Xia E."/>
            <person name="Lu Y."/>
            <person name="Tai Y."/>
            <person name="She G."/>
            <person name="Sun J."/>
            <person name="Cao H."/>
            <person name="Tong W."/>
            <person name="Gao Q."/>
            <person name="Li Y."/>
            <person name="Deng W."/>
            <person name="Jiang X."/>
            <person name="Wang W."/>
            <person name="Chen Q."/>
            <person name="Zhang S."/>
            <person name="Li H."/>
            <person name="Wu J."/>
            <person name="Wang P."/>
            <person name="Li P."/>
            <person name="Shi C."/>
            <person name="Zheng F."/>
            <person name="Jian J."/>
            <person name="Huang B."/>
            <person name="Shan D."/>
            <person name="Shi M."/>
            <person name="Fang C."/>
            <person name="Yue Y."/>
            <person name="Li F."/>
            <person name="Li D."/>
            <person name="Wei S."/>
            <person name="Han B."/>
            <person name="Jiang C."/>
            <person name="Yin Y."/>
            <person name="Xia T."/>
            <person name="Zhang Z."/>
            <person name="Bennetzen J.L."/>
            <person name="Zhao S."/>
            <person name="Wan X."/>
        </authorList>
    </citation>
    <scope>NUCLEOTIDE SEQUENCE [LARGE SCALE GENOMIC DNA]</scope>
    <source>
        <strain evidence="11">cv. Shuchazao</strain>
        <tissue evidence="10">Leaf</tissue>
    </source>
</reference>
<dbReference type="STRING" id="542762.A0A4S4D9I6"/>
<dbReference type="PRINTS" id="PR00380">
    <property type="entry name" value="KINESINHEAVY"/>
</dbReference>
<dbReference type="GO" id="GO:0005524">
    <property type="term" value="F:ATP binding"/>
    <property type="evidence" value="ECO:0007669"/>
    <property type="project" value="UniProtKB-KW"/>
</dbReference>
<dbReference type="PROSITE" id="PS00411">
    <property type="entry name" value="KINESIN_MOTOR_1"/>
    <property type="match status" value="1"/>
</dbReference>
<dbReference type="InterPro" id="IPR027417">
    <property type="entry name" value="P-loop_NTPase"/>
</dbReference>
<dbReference type="PROSITE" id="PS50067">
    <property type="entry name" value="KINESIN_MOTOR_2"/>
    <property type="match status" value="1"/>
</dbReference>
<organism evidence="10 11">
    <name type="scientific">Camellia sinensis var. sinensis</name>
    <name type="common">China tea</name>
    <dbReference type="NCBI Taxonomy" id="542762"/>
    <lineage>
        <taxon>Eukaryota</taxon>
        <taxon>Viridiplantae</taxon>
        <taxon>Streptophyta</taxon>
        <taxon>Embryophyta</taxon>
        <taxon>Tracheophyta</taxon>
        <taxon>Spermatophyta</taxon>
        <taxon>Magnoliopsida</taxon>
        <taxon>eudicotyledons</taxon>
        <taxon>Gunneridae</taxon>
        <taxon>Pentapetalae</taxon>
        <taxon>asterids</taxon>
        <taxon>Ericales</taxon>
        <taxon>Theaceae</taxon>
        <taxon>Camellia</taxon>
    </lineage>
</organism>
<gene>
    <name evidence="10" type="ORF">TEA_026782</name>
</gene>
<keyword evidence="4" id="KW-0175">Coiled coil</keyword>
<keyword evidence="11" id="KW-1185">Reference proteome</keyword>
<evidence type="ECO:0000256" key="5">
    <source>
        <dbReference type="ARBA" id="ARBA00023175"/>
    </source>
</evidence>
<keyword evidence="5 8" id="KW-0505">Motor protein</keyword>
<dbReference type="GO" id="GO:0003777">
    <property type="term" value="F:microtubule motor activity"/>
    <property type="evidence" value="ECO:0007669"/>
    <property type="project" value="InterPro"/>
</dbReference>
<comment type="caution">
    <text evidence="10">The sequence shown here is derived from an EMBL/GenBank/DDBJ whole genome shotgun (WGS) entry which is preliminary data.</text>
</comment>
<evidence type="ECO:0000256" key="2">
    <source>
        <dbReference type="ARBA" id="ARBA00022741"/>
    </source>
</evidence>
<keyword evidence="2 8" id="KW-0547">Nucleotide-binding</keyword>
<keyword evidence="1 8" id="KW-0493">Microtubule</keyword>
<feature type="domain" description="Kinesin motor" evidence="9">
    <location>
        <begin position="1"/>
        <end position="72"/>
    </location>
</feature>
<dbReference type="GO" id="GO:0008017">
    <property type="term" value="F:microtubule binding"/>
    <property type="evidence" value="ECO:0007669"/>
    <property type="project" value="InterPro"/>
</dbReference>
<dbReference type="InterPro" id="IPR032675">
    <property type="entry name" value="LRR_dom_sf"/>
</dbReference>
<keyword evidence="3 8" id="KW-0067">ATP-binding</keyword>
<dbReference type="EMBL" id="SDRB02012150">
    <property type="protein sequence ID" value="THF98693.1"/>
    <property type="molecule type" value="Genomic_DNA"/>
</dbReference>
<evidence type="ECO:0000256" key="7">
    <source>
        <dbReference type="PROSITE-ProRule" id="PRU00283"/>
    </source>
</evidence>
<evidence type="ECO:0000256" key="3">
    <source>
        <dbReference type="ARBA" id="ARBA00022840"/>
    </source>
</evidence>
<evidence type="ECO:0000313" key="10">
    <source>
        <dbReference type="EMBL" id="THF98693.1"/>
    </source>
</evidence>
<dbReference type="InterPro" id="IPR001752">
    <property type="entry name" value="Kinesin_motor_dom"/>
</dbReference>
<evidence type="ECO:0000256" key="8">
    <source>
        <dbReference type="RuleBase" id="RU000394"/>
    </source>
</evidence>
<dbReference type="PANTHER" id="PTHR37739:SF14">
    <property type="entry name" value="KINESIN-LIKE PROTEIN KIN-12E"/>
    <property type="match status" value="1"/>
</dbReference>
<evidence type="ECO:0000259" key="9">
    <source>
        <dbReference type="PROSITE" id="PS50067"/>
    </source>
</evidence>
<dbReference type="SUPFAM" id="SSF52058">
    <property type="entry name" value="L domain-like"/>
    <property type="match status" value="1"/>
</dbReference>
<dbReference type="AlphaFoldDB" id="A0A4S4D9I6"/>
<dbReference type="PANTHER" id="PTHR37739">
    <property type="entry name" value="KINESIN-LIKE PROTEIN KIN-12D"/>
    <property type="match status" value="1"/>
</dbReference>
<dbReference type="SUPFAM" id="SSF52540">
    <property type="entry name" value="P-loop containing nucleoside triphosphate hydrolases"/>
    <property type="match status" value="1"/>
</dbReference>
<dbReference type="InterPro" id="IPR036961">
    <property type="entry name" value="Kinesin_motor_dom_sf"/>
</dbReference>
<dbReference type="GO" id="GO:0005874">
    <property type="term" value="C:microtubule"/>
    <property type="evidence" value="ECO:0007669"/>
    <property type="project" value="UniProtKB-KW"/>
</dbReference>
<evidence type="ECO:0000256" key="6">
    <source>
        <dbReference type="ARBA" id="ARBA00034488"/>
    </source>
</evidence>
<evidence type="ECO:0000256" key="4">
    <source>
        <dbReference type="ARBA" id="ARBA00023054"/>
    </source>
</evidence>
<dbReference type="Proteomes" id="UP000306102">
    <property type="component" value="Unassembled WGS sequence"/>
</dbReference>
<comment type="similarity">
    <text evidence="6">Belongs to the TRAFAC class myosin-kinesin ATPase superfamily. Kinesin family. KIN-12 subfamily.</text>
</comment>
<proteinExistence type="inferred from homology"/>
<accession>A0A4S4D9I6</accession>
<comment type="caution">
    <text evidence="7">Lacks conserved residue(s) required for the propagation of feature annotation.</text>
</comment>
<dbReference type="Gene3D" id="3.40.850.10">
    <property type="entry name" value="Kinesin motor domain"/>
    <property type="match status" value="1"/>
</dbReference>